<reference evidence="2 3" key="1">
    <citation type="submission" date="2024-03" db="EMBL/GenBank/DDBJ databases">
        <title>Aquirufa genome sequencing.</title>
        <authorList>
            <person name="Pitt A."/>
            <person name="Hahn M.W."/>
        </authorList>
    </citation>
    <scope>NUCLEOTIDE SEQUENCE [LARGE SCALE GENOMIC DNA]</scope>
    <source>
        <strain evidence="2 3">OSTEICH-129V</strain>
    </source>
</reference>
<evidence type="ECO:0000259" key="1">
    <source>
        <dbReference type="Pfam" id="PF12867"/>
    </source>
</evidence>
<dbReference type="InterPro" id="IPR034660">
    <property type="entry name" value="DinB/YfiT-like"/>
</dbReference>
<accession>A0ABW6DC53</accession>
<dbReference type="EMBL" id="JBBKXZ010000002">
    <property type="protein sequence ID" value="MFD3394469.1"/>
    <property type="molecule type" value="Genomic_DNA"/>
</dbReference>
<feature type="domain" description="DinB-like" evidence="1">
    <location>
        <begin position="10"/>
        <end position="164"/>
    </location>
</feature>
<keyword evidence="3" id="KW-1185">Reference proteome</keyword>
<dbReference type="SUPFAM" id="SSF109854">
    <property type="entry name" value="DinB/YfiT-like putative metalloenzymes"/>
    <property type="match status" value="1"/>
</dbReference>
<organism evidence="2 3">
    <name type="scientific">Aquirufa avitistagni</name>
    <dbReference type="NCBI Taxonomy" id="3104728"/>
    <lineage>
        <taxon>Bacteria</taxon>
        <taxon>Pseudomonadati</taxon>
        <taxon>Bacteroidota</taxon>
        <taxon>Cytophagia</taxon>
        <taxon>Cytophagales</taxon>
        <taxon>Flectobacillaceae</taxon>
        <taxon>Aquirufa</taxon>
    </lineage>
</organism>
<gene>
    <name evidence="2" type="ORF">U0R10_07550</name>
</gene>
<proteinExistence type="predicted"/>
<protein>
    <submittedName>
        <fullName evidence="2">DinB family protein</fullName>
    </submittedName>
</protein>
<dbReference type="InterPro" id="IPR024775">
    <property type="entry name" value="DinB-like"/>
</dbReference>
<comment type="caution">
    <text evidence="2">The sequence shown here is derived from an EMBL/GenBank/DDBJ whole genome shotgun (WGS) entry which is preliminary data.</text>
</comment>
<evidence type="ECO:0000313" key="2">
    <source>
        <dbReference type="EMBL" id="MFD3394469.1"/>
    </source>
</evidence>
<dbReference type="Gene3D" id="1.20.120.450">
    <property type="entry name" value="dinb family like domain"/>
    <property type="match status" value="1"/>
</dbReference>
<evidence type="ECO:0000313" key="3">
    <source>
        <dbReference type="Proteomes" id="UP001598138"/>
    </source>
</evidence>
<sequence length="171" mass="19580">MDKQTLINKLTENHQEFIACVGQLSPEEFSVSKNDKWTAGQQLEHIYLSVKPVGLAFRLPLFLLKLIWGKSNREGRSYDALIARYHAKLASGSKATGPFVPKKVDLHQGQKLKASLTNEVLNLCTAIEKRSEEELDQYILPHPLLGKLTLREMLYFTIYHVKHHEKLIEKS</sequence>
<name>A0ABW6DC53_9BACT</name>
<dbReference type="Pfam" id="PF12867">
    <property type="entry name" value="DinB_2"/>
    <property type="match status" value="1"/>
</dbReference>
<dbReference type="Proteomes" id="UP001598138">
    <property type="component" value="Unassembled WGS sequence"/>
</dbReference>
<dbReference type="RefSeq" id="WP_377983351.1">
    <property type="nucleotide sequence ID" value="NZ_JBBKXZ010000002.1"/>
</dbReference>